<sequence>MYDNDGSPIPRTRLLRCTTGVEVAEVSLCSSPLQEAHTDDDSLALNCFSGSQTFGSHDDLYDLSGAPNSEASSICDSRVPPEEEWDMGGESDQLLDPTLESCAAHAEDAETASATSAKEAGRKWSLRVQPSGAAAVCGQPGSRRALEHVAEAPKLASREPRKRDRPQLRVQGAVQHVDLALLQEGGYLDMPIAEAARRLGISLTALKVAAHQQGIQRWPFRSRQSLRNVIESTKHLVEDNVLSVEDGLQMRQLLDALETELEEVGMTLKPCVSATIKRYRQSIFKITHQLKTTTSLQARLPAAVRTALAQRDPQRAERA</sequence>
<feature type="domain" description="RWP-RK" evidence="7">
    <location>
        <begin position="160"/>
        <end position="246"/>
    </location>
</feature>
<name>A0AAW1PCJ7_9CHLO</name>
<organism evidence="8 9">
    <name type="scientific">[Myrmecia] bisecta</name>
    <dbReference type="NCBI Taxonomy" id="41462"/>
    <lineage>
        <taxon>Eukaryota</taxon>
        <taxon>Viridiplantae</taxon>
        <taxon>Chlorophyta</taxon>
        <taxon>core chlorophytes</taxon>
        <taxon>Trebouxiophyceae</taxon>
        <taxon>Trebouxiales</taxon>
        <taxon>Trebouxiaceae</taxon>
        <taxon>Myrmecia</taxon>
    </lineage>
</organism>
<keyword evidence="9" id="KW-1185">Reference proteome</keyword>
<dbReference type="InterPro" id="IPR044607">
    <property type="entry name" value="RKD-like"/>
</dbReference>
<evidence type="ECO:0000313" key="9">
    <source>
        <dbReference type="Proteomes" id="UP001489004"/>
    </source>
</evidence>
<dbReference type="Pfam" id="PF02042">
    <property type="entry name" value="RWP-RK"/>
    <property type="match status" value="1"/>
</dbReference>
<evidence type="ECO:0000256" key="5">
    <source>
        <dbReference type="ARBA" id="ARBA00023163"/>
    </source>
</evidence>
<dbReference type="AlphaFoldDB" id="A0AAW1PCJ7"/>
<keyword evidence="6" id="KW-0539">Nucleus</keyword>
<dbReference type="PANTHER" id="PTHR46373">
    <property type="entry name" value="PROTEIN RKD4"/>
    <property type="match status" value="1"/>
</dbReference>
<dbReference type="GO" id="GO:0003677">
    <property type="term" value="F:DNA binding"/>
    <property type="evidence" value="ECO:0007669"/>
    <property type="project" value="UniProtKB-KW"/>
</dbReference>
<dbReference type="PROSITE" id="PS51519">
    <property type="entry name" value="RWP_RK"/>
    <property type="match status" value="1"/>
</dbReference>
<comment type="caution">
    <text evidence="8">The sequence shown here is derived from an EMBL/GenBank/DDBJ whole genome shotgun (WGS) entry which is preliminary data.</text>
</comment>
<keyword evidence="4" id="KW-0238">DNA-binding</keyword>
<accession>A0AAW1PCJ7</accession>
<dbReference type="Proteomes" id="UP001489004">
    <property type="component" value="Unassembled WGS sequence"/>
</dbReference>
<evidence type="ECO:0000256" key="6">
    <source>
        <dbReference type="ARBA" id="ARBA00023242"/>
    </source>
</evidence>
<evidence type="ECO:0000256" key="1">
    <source>
        <dbReference type="ARBA" id="ARBA00004049"/>
    </source>
</evidence>
<evidence type="ECO:0000256" key="3">
    <source>
        <dbReference type="ARBA" id="ARBA00023054"/>
    </source>
</evidence>
<keyword evidence="5" id="KW-0804">Transcription</keyword>
<evidence type="ECO:0000259" key="7">
    <source>
        <dbReference type="PROSITE" id="PS51519"/>
    </source>
</evidence>
<evidence type="ECO:0000256" key="4">
    <source>
        <dbReference type="ARBA" id="ARBA00023125"/>
    </source>
</evidence>
<dbReference type="GO" id="GO:0003700">
    <property type="term" value="F:DNA-binding transcription factor activity"/>
    <property type="evidence" value="ECO:0007669"/>
    <property type="project" value="InterPro"/>
</dbReference>
<dbReference type="InterPro" id="IPR003035">
    <property type="entry name" value="RWP-RK_dom"/>
</dbReference>
<keyword evidence="3" id="KW-0175">Coiled coil</keyword>
<keyword evidence="2" id="KW-0805">Transcription regulation</keyword>
<proteinExistence type="predicted"/>
<evidence type="ECO:0000256" key="2">
    <source>
        <dbReference type="ARBA" id="ARBA00023015"/>
    </source>
</evidence>
<protein>
    <recommendedName>
        <fullName evidence="7">RWP-RK domain-containing protein</fullName>
    </recommendedName>
</protein>
<gene>
    <name evidence="8" type="ORF">WJX72_004403</name>
</gene>
<dbReference type="EMBL" id="JALJOR010000012">
    <property type="protein sequence ID" value="KAK9807618.1"/>
    <property type="molecule type" value="Genomic_DNA"/>
</dbReference>
<evidence type="ECO:0000313" key="8">
    <source>
        <dbReference type="EMBL" id="KAK9807618.1"/>
    </source>
</evidence>
<comment type="function">
    <text evidence="1">Putative transcription factor.</text>
</comment>
<reference evidence="8 9" key="1">
    <citation type="journal article" date="2024" name="Nat. Commun.">
        <title>Phylogenomics reveals the evolutionary origins of lichenization in chlorophyte algae.</title>
        <authorList>
            <person name="Puginier C."/>
            <person name="Libourel C."/>
            <person name="Otte J."/>
            <person name="Skaloud P."/>
            <person name="Haon M."/>
            <person name="Grisel S."/>
            <person name="Petersen M."/>
            <person name="Berrin J.G."/>
            <person name="Delaux P.M."/>
            <person name="Dal Grande F."/>
            <person name="Keller J."/>
        </authorList>
    </citation>
    <scope>NUCLEOTIDE SEQUENCE [LARGE SCALE GENOMIC DNA]</scope>
    <source>
        <strain evidence="8 9">SAG 2043</strain>
    </source>
</reference>
<dbReference type="PANTHER" id="PTHR46373:SF2">
    <property type="entry name" value="RWP-RK DOMAIN-CONTAINING PROTEIN"/>
    <property type="match status" value="1"/>
</dbReference>